<gene>
    <name evidence="1" type="ORF">E5170_23280</name>
</gene>
<accession>A0AAQ2D8J5</accession>
<dbReference type="RefSeq" id="WP_136493861.1">
    <property type="nucleotide sequence ID" value="NZ_SSBS01000006.1"/>
</dbReference>
<sequence>MIDQFKEDLKGLSSLQIVRKYILGGQSSILDVDQHYRLKEQVCDHFAVGYNDVIMVGSGKLGFSIKPTKRFEAFGDESDIDIAVVSPELFEQVWMEAYLFKSGGAYWPKSNSFFRYLSEGWIRPDKLPINHQFEFTSKWWDFFNELTSSRKYGPYKIRAGLYHSTFFLQEYQKICIEQCKDEV</sequence>
<evidence type="ECO:0000313" key="2">
    <source>
        <dbReference type="Proteomes" id="UP000310574"/>
    </source>
</evidence>
<proteinExistence type="predicted"/>
<comment type="caution">
    <text evidence="1">The sequence shown here is derived from an EMBL/GenBank/DDBJ whole genome shotgun (WGS) entry which is preliminary data.</text>
</comment>
<organism evidence="1 2">
    <name type="scientific">Pseudomonas atacamensis</name>
    <dbReference type="NCBI Taxonomy" id="2565368"/>
    <lineage>
        <taxon>Bacteria</taxon>
        <taxon>Pseudomonadati</taxon>
        <taxon>Pseudomonadota</taxon>
        <taxon>Gammaproteobacteria</taxon>
        <taxon>Pseudomonadales</taxon>
        <taxon>Pseudomonadaceae</taxon>
        <taxon>Pseudomonas</taxon>
    </lineage>
</organism>
<name>A0AAQ2D8J5_9PSED</name>
<dbReference type="Proteomes" id="UP000310574">
    <property type="component" value="Unassembled WGS sequence"/>
</dbReference>
<reference evidence="1 2" key="1">
    <citation type="submission" date="2019-04" db="EMBL/GenBank/DDBJ databases">
        <title>Draft genome sequence of Pseudomonas sp. M7D1 isolated from rhizosphere of plant the flowery desert.</title>
        <authorList>
            <person name="Poblete-Morales M."/>
            <person name="Plaza N."/>
            <person name="Corsini G."/>
            <person name="Silva E."/>
        </authorList>
    </citation>
    <scope>NUCLEOTIDE SEQUENCE [LARGE SCALE GENOMIC DNA]</scope>
    <source>
        <strain evidence="1 2">M7D1</strain>
    </source>
</reference>
<dbReference type="EMBL" id="SSBS01000006">
    <property type="protein sequence ID" value="THF28596.1"/>
    <property type="molecule type" value="Genomic_DNA"/>
</dbReference>
<evidence type="ECO:0000313" key="1">
    <source>
        <dbReference type="EMBL" id="THF28596.1"/>
    </source>
</evidence>
<protein>
    <submittedName>
        <fullName evidence="1">Uncharacterized protein</fullName>
    </submittedName>
</protein>
<dbReference type="AlphaFoldDB" id="A0AAQ2D8J5"/>